<protein>
    <submittedName>
        <fullName evidence="10">Cytochrome P450</fullName>
    </submittedName>
</protein>
<dbReference type="PANTHER" id="PTHR24305:SF161">
    <property type="entry name" value="P450, PUTATIVE (EUROFUNG)-RELATED"/>
    <property type="match status" value="1"/>
</dbReference>
<dbReference type="PROSITE" id="PS00086">
    <property type="entry name" value="CYTOCHROME_P450"/>
    <property type="match status" value="1"/>
</dbReference>
<dbReference type="InterPro" id="IPR050121">
    <property type="entry name" value="Cytochrome_P450_monoxygenase"/>
</dbReference>
<dbReference type="EMBL" id="ML736210">
    <property type="protein sequence ID" value="KAE8378304.1"/>
    <property type="molecule type" value="Genomic_DNA"/>
</dbReference>
<keyword evidence="7 8" id="KW-0349">Heme</keyword>
<dbReference type="Gene3D" id="1.10.630.10">
    <property type="entry name" value="Cytochrome P450"/>
    <property type="match status" value="1"/>
</dbReference>
<dbReference type="GO" id="GO:0020037">
    <property type="term" value="F:heme binding"/>
    <property type="evidence" value="ECO:0007669"/>
    <property type="project" value="InterPro"/>
</dbReference>
<keyword evidence="6 8" id="KW-0503">Monooxygenase</keyword>
<dbReference type="GO" id="GO:0016705">
    <property type="term" value="F:oxidoreductase activity, acting on paired donors, with incorporation or reduction of molecular oxygen"/>
    <property type="evidence" value="ECO:0007669"/>
    <property type="project" value="InterPro"/>
</dbReference>
<dbReference type="InterPro" id="IPR017972">
    <property type="entry name" value="Cyt_P450_CS"/>
</dbReference>
<evidence type="ECO:0000256" key="2">
    <source>
        <dbReference type="ARBA" id="ARBA00010617"/>
    </source>
</evidence>
<evidence type="ECO:0000256" key="5">
    <source>
        <dbReference type="ARBA" id="ARBA00023004"/>
    </source>
</evidence>
<dbReference type="CDD" id="cd11058">
    <property type="entry name" value="CYP60B-like"/>
    <property type="match status" value="1"/>
</dbReference>
<dbReference type="InterPro" id="IPR001128">
    <property type="entry name" value="Cyt_P450"/>
</dbReference>
<evidence type="ECO:0000256" key="4">
    <source>
        <dbReference type="ARBA" id="ARBA00023002"/>
    </source>
</evidence>
<comment type="cofactor">
    <cofactor evidence="1 7">
        <name>heme</name>
        <dbReference type="ChEBI" id="CHEBI:30413"/>
    </cofactor>
</comment>
<dbReference type="GO" id="GO:0005506">
    <property type="term" value="F:iron ion binding"/>
    <property type="evidence" value="ECO:0007669"/>
    <property type="project" value="InterPro"/>
</dbReference>
<evidence type="ECO:0000313" key="10">
    <source>
        <dbReference type="EMBL" id="KAE8378304.1"/>
    </source>
</evidence>
<accession>A0A5N7B963</accession>
<gene>
    <name evidence="10" type="ORF">BDV26DRAFT_281216</name>
</gene>
<evidence type="ECO:0000313" key="11">
    <source>
        <dbReference type="Proteomes" id="UP000326198"/>
    </source>
</evidence>
<proteinExistence type="inferred from homology"/>
<evidence type="ECO:0000256" key="9">
    <source>
        <dbReference type="SAM" id="Phobius"/>
    </source>
</evidence>
<dbReference type="GO" id="GO:0004497">
    <property type="term" value="F:monooxygenase activity"/>
    <property type="evidence" value="ECO:0007669"/>
    <property type="project" value="UniProtKB-KW"/>
</dbReference>
<sequence length="506" mass="56426">MDSVLLKGTSLGMGDSPISALGLLVCLVLSFLVYQVVYRIYFDPLSHFPGPKLAALSNYPYSRSYLSGRQPWDLLALHKRYGPAVRISPTEVSFSSAQSWVDIYAPRKGAEFIKSPFYDGGNFADQAHSIVSERDPVKHAKMRKFLARAFSEQSLREQEGIIDGVIQKWVDRIGEVSQAEGGVDLTRWFNLMTFDVIGLLAFGKDFGGVESGKTHHWISDVLGSMSQASLSDTLGRFPWAGKIYMLLRPGWLKGLMVASERHQSYTIKVTTQRIHEKTDRKDFMSYLLRDREEEGISDIQLAAHASDFVIAGSETTATTLAVCIHHLLLNPSVLQTLTAEVLSAFSSYSEITASSSAQLKYLHAVCLEALRIFAPLPLGLPRVVPKGGEVVDGWNVPQGYIVSTNPFAASMGIENFSNPQSFIPERWLGENKADTLEATRPFSIGSRSCLGRSLAWLELNLALSRLLFKYEIHTVRSVDWESESQMHLLWKKPELMVRLTPRMTQG</sequence>
<evidence type="ECO:0000256" key="3">
    <source>
        <dbReference type="ARBA" id="ARBA00022723"/>
    </source>
</evidence>
<evidence type="ECO:0000256" key="8">
    <source>
        <dbReference type="RuleBase" id="RU000461"/>
    </source>
</evidence>
<keyword evidence="9" id="KW-1133">Transmembrane helix</keyword>
<reference evidence="10 11" key="1">
    <citation type="submission" date="2019-04" db="EMBL/GenBank/DDBJ databases">
        <title>Friends and foes A comparative genomics studyof 23 Aspergillus species from section Flavi.</title>
        <authorList>
            <consortium name="DOE Joint Genome Institute"/>
            <person name="Kjaerbolling I."/>
            <person name="Vesth T."/>
            <person name="Frisvad J.C."/>
            <person name="Nybo J.L."/>
            <person name="Theobald S."/>
            <person name="Kildgaard S."/>
            <person name="Isbrandt T."/>
            <person name="Kuo A."/>
            <person name="Sato A."/>
            <person name="Lyhne E.K."/>
            <person name="Kogle M.E."/>
            <person name="Wiebenga A."/>
            <person name="Kun R.S."/>
            <person name="Lubbers R.J."/>
            <person name="Makela M.R."/>
            <person name="Barry K."/>
            <person name="Chovatia M."/>
            <person name="Clum A."/>
            <person name="Daum C."/>
            <person name="Haridas S."/>
            <person name="He G."/>
            <person name="LaButti K."/>
            <person name="Lipzen A."/>
            <person name="Mondo S."/>
            <person name="Riley R."/>
            <person name="Salamov A."/>
            <person name="Simmons B.A."/>
            <person name="Magnuson J.K."/>
            <person name="Henrissat B."/>
            <person name="Mortensen U.H."/>
            <person name="Larsen T.O."/>
            <person name="Devries R.P."/>
            <person name="Grigoriev I.V."/>
            <person name="Machida M."/>
            <person name="Baker S.E."/>
            <person name="Andersen M.R."/>
        </authorList>
    </citation>
    <scope>NUCLEOTIDE SEQUENCE [LARGE SCALE GENOMIC DNA]</scope>
    <source>
        <strain evidence="10 11">IBT 29228</strain>
    </source>
</reference>
<feature type="transmembrane region" description="Helical" evidence="9">
    <location>
        <begin position="20"/>
        <end position="42"/>
    </location>
</feature>
<dbReference type="SUPFAM" id="SSF48264">
    <property type="entry name" value="Cytochrome P450"/>
    <property type="match status" value="1"/>
</dbReference>
<dbReference type="PRINTS" id="PR00385">
    <property type="entry name" value="P450"/>
</dbReference>
<dbReference type="PANTHER" id="PTHR24305">
    <property type="entry name" value="CYTOCHROME P450"/>
    <property type="match status" value="1"/>
</dbReference>
<keyword evidence="4 8" id="KW-0560">Oxidoreductase</keyword>
<dbReference type="InterPro" id="IPR002401">
    <property type="entry name" value="Cyt_P450_E_grp-I"/>
</dbReference>
<dbReference type="Pfam" id="PF00067">
    <property type="entry name" value="p450"/>
    <property type="match status" value="1"/>
</dbReference>
<keyword evidence="3 7" id="KW-0479">Metal-binding</keyword>
<evidence type="ECO:0000256" key="6">
    <source>
        <dbReference type="ARBA" id="ARBA00023033"/>
    </source>
</evidence>
<dbReference type="PRINTS" id="PR00463">
    <property type="entry name" value="EP450I"/>
</dbReference>
<dbReference type="InterPro" id="IPR036396">
    <property type="entry name" value="Cyt_P450_sf"/>
</dbReference>
<feature type="binding site" description="axial binding residue" evidence="7">
    <location>
        <position position="449"/>
    </location>
    <ligand>
        <name>heme</name>
        <dbReference type="ChEBI" id="CHEBI:30413"/>
    </ligand>
    <ligandPart>
        <name>Fe</name>
        <dbReference type="ChEBI" id="CHEBI:18248"/>
    </ligandPart>
</feature>
<name>A0A5N7B963_9EURO</name>
<evidence type="ECO:0000256" key="7">
    <source>
        <dbReference type="PIRSR" id="PIRSR602401-1"/>
    </source>
</evidence>
<keyword evidence="5 7" id="KW-0408">Iron</keyword>
<organism evidence="10 11">
    <name type="scientific">Aspergillus bertholletiae</name>
    <dbReference type="NCBI Taxonomy" id="1226010"/>
    <lineage>
        <taxon>Eukaryota</taxon>
        <taxon>Fungi</taxon>
        <taxon>Dikarya</taxon>
        <taxon>Ascomycota</taxon>
        <taxon>Pezizomycotina</taxon>
        <taxon>Eurotiomycetes</taxon>
        <taxon>Eurotiomycetidae</taxon>
        <taxon>Eurotiales</taxon>
        <taxon>Aspergillaceae</taxon>
        <taxon>Aspergillus</taxon>
        <taxon>Aspergillus subgen. Circumdati</taxon>
    </lineage>
</organism>
<evidence type="ECO:0000256" key="1">
    <source>
        <dbReference type="ARBA" id="ARBA00001971"/>
    </source>
</evidence>
<keyword evidence="11" id="KW-1185">Reference proteome</keyword>
<dbReference type="AlphaFoldDB" id="A0A5N7B963"/>
<comment type="similarity">
    <text evidence="2 8">Belongs to the cytochrome P450 family.</text>
</comment>
<keyword evidence="9" id="KW-0472">Membrane</keyword>
<dbReference type="OrthoDB" id="1470350at2759"/>
<dbReference type="Proteomes" id="UP000326198">
    <property type="component" value="Unassembled WGS sequence"/>
</dbReference>
<keyword evidence="9" id="KW-0812">Transmembrane</keyword>